<dbReference type="Gene3D" id="1.20.5.860">
    <property type="entry name" value="Photosystem II cytochrome b559, alpha subunit"/>
    <property type="match status" value="1"/>
</dbReference>
<organism evidence="10 11">
    <name type="scientific">Acaryochloris marina (strain MBIC 11017)</name>
    <dbReference type="NCBI Taxonomy" id="329726"/>
    <lineage>
        <taxon>Bacteria</taxon>
        <taxon>Bacillati</taxon>
        <taxon>Cyanobacteriota</taxon>
        <taxon>Cyanophyceae</taxon>
        <taxon>Acaryochloridales</taxon>
        <taxon>Acaryochloridaceae</taxon>
        <taxon>Acaryochloris</taxon>
    </lineage>
</organism>
<dbReference type="EMBL" id="CP000828">
    <property type="protein sequence ID" value="ABW26169.1"/>
    <property type="molecule type" value="Genomic_DNA"/>
</dbReference>
<dbReference type="KEGG" id="amr:AM1_1130"/>
<name>B0C2V3_ACAM1</name>
<dbReference type="OrthoDB" id="9834941at2"/>
<evidence type="ECO:0000256" key="3">
    <source>
        <dbReference type="ARBA" id="ARBA00022617"/>
    </source>
</evidence>
<dbReference type="GO" id="GO:0009523">
    <property type="term" value="C:photosystem II"/>
    <property type="evidence" value="ECO:0007669"/>
    <property type="project" value="UniProtKB-KW"/>
</dbReference>
<dbReference type="Proteomes" id="UP000000268">
    <property type="component" value="Chromosome"/>
</dbReference>
<dbReference type="GO" id="GO:0020037">
    <property type="term" value="F:heme binding"/>
    <property type="evidence" value="ECO:0007669"/>
    <property type="project" value="InterPro"/>
</dbReference>
<protein>
    <submittedName>
        <fullName evidence="10">Cytochrome b559, alpha subunit of photosystem II PsbE</fullName>
    </submittedName>
</protein>
<accession>B0C2V3</accession>
<evidence type="ECO:0000313" key="10">
    <source>
        <dbReference type="EMBL" id="ABW26169.1"/>
    </source>
</evidence>
<keyword evidence="8" id="KW-0812">Transmembrane</keyword>
<keyword evidence="11" id="KW-1185">Reference proteome</keyword>
<dbReference type="RefSeq" id="WP_012161720.1">
    <property type="nucleotide sequence ID" value="NC_009925.1"/>
</dbReference>
<dbReference type="AlphaFoldDB" id="B0C2V3"/>
<dbReference type="Pfam" id="PF00284">
    <property type="entry name" value="Cytochrom_B559a"/>
    <property type="match status" value="1"/>
</dbReference>
<keyword evidence="4" id="KW-0479">Metal-binding</keyword>
<evidence type="ECO:0000259" key="9">
    <source>
        <dbReference type="Pfam" id="PF00284"/>
    </source>
</evidence>
<dbReference type="STRING" id="329726.AM1_1130"/>
<dbReference type="InterPro" id="IPR006217">
    <property type="entry name" value="PSII_cyt_b559_asu"/>
</dbReference>
<keyword evidence="7" id="KW-0604">Photosystem II</keyword>
<evidence type="ECO:0000256" key="6">
    <source>
        <dbReference type="ARBA" id="ARBA00023004"/>
    </source>
</evidence>
<dbReference type="GO" id="GO:0046872">
    <property type="term" value="F:metal ion binding"/>
    <property type="evidence" value="ECO:0007669"/>
    <property type="project" value="UniProtKB-KW"/>
</dbReference>
<evidence type="ECO:0000256" key="1">
    <source>
        <dbReference type="ARBA" id="ARBA00022448"/>
    </source>
</evidence>
<keyword evidence="8" id="KW-1133">Transmembrane helix</keyword>
<dbReference type="HOGENOM" id="CLU_194095_0_0_3"/>
<dbReference type="PANTHER" id="PTHR33391:SF9">
    <property type="entry name" value="CYTOCHROME B559 SUBUNIT BETA-RELATED"/>
    <property type="match status" value="1"/>
</dbReference>
<keyword evidence="6" id="KW-0408">Iron</keyword>
<evidence type="ECO:0000256" key="7">
    <source>
        <dbReference type="ARBA" id="ARBA00023276"/>
    </source>
</evidence>
<feature type="domain" description="Photosystem II cytochrome b559 alpha subunit lumenal region" evidence="9">
    <location>
        <begin position="42"/>
        <end position="79"/>
    </location>
</feature>
<evidence type="ECO:0000256" key="8">
    <source>
        <dbReference type="SAM" id="Phobius"/>
    </source>
</evidence>
<dbReference type="SUPFAM" id="SSF161045">
    <property type="entry name" value="Cytochrome b559 subunits"/>
    <property type="match status" value="1"/>
</dbReference>
<feature type="transmembrane region" description="Helical" evidence="8">
    <location>
        <begin position="25"/>
        <end position="47"/>
    </location>
</feature>
<keyword evidence="8" id="KW-0472">Membrane</keyword>
<dbReference type="GO" id="GO:0009767">
    <property type="term" value="P:photosynthetic electron transport chain"/>
    <property type="evidence" value="ECO:0007669"/>
    <property type="project" value="InterPro"/>
</dbReference>
<proteinExistence type="predicted"/>
<keyword evidence="5" id="KW-0249">Electron transport</keyword>
<evidence type="ECO:0000256" key="2">
    <source>
        <dbReference type="ARBA" id="ARBA00022531"/>
    </source>
</evidence>
<evidence type="ECO:0000313" key="11">
    <source>
        <dbReference type="Proteomes" id="UP000000268"/>
    </source>
</evidence>
<gene>
    <name evidence="10" type="primary">psbE</name>
    <name evidence="10" type="ordered locus">AM1_1130</name>
</gene>
<keyword evidence="3" id="KW-0349">Heme</keyword>
<keyword evidence="1" id="KW-0813">Transport</keyword>
<dbReference type="InterPro" id="IPR037025">
    <property type="entry name" value="PSII_cyt_b559_asu_sf"/>
</dbReference>
<dbReference type="PIRSF" id="PIRSF000036">
    <property type="entry name" value="PsbE"/>
    <property type="match status" value="1"/>
</dbReference>
<dbReference type="NCBIfam" id="TIGR01332">
    <property type="entry name" value="cyt_b559_alpha"/>
    <property type="match status" value="1"/>
</dbReference>
<evidence type="ECO:0000256" key="4">
    <source>
        <dbReference type="ARBA" id="ARBA00022723"/>
    </source>
</evidence>
<keyword evidence="2" id="KW-0602">Photosynthesis</keyword>
<dbReference type="PANTHER" id="PTHR33391">
    <property type="entry name" value="CYTOCHROME B559 SUBUNIT BETA-RELATED"/>
    <property type="match status" value="1"/>
</dbReference>
<reference evidence="10 11" key="1">
    <citation type="journal article" date="2008" name="Proc. Natl. Acad. Sci. U.S.A.">
        <title>Niche adaptation and genome expansion in the chlorophyll d-producing cyanobacterium Acaryochloris marina.</title>
        <authorList>
            <person name="Swingley W.D."/>
            <person name="Chen M."/>
            <person name="Cheung P.C."/>
            <person name="Conrad A.L."/>
            <person name="Dejesa L.C."/>
            <person name="Hao J."/>
            <person name="Honchak B.M."/>
            <person name="Karbach L.E."/>
            <person name="Kurdoglu A."/>
            <person name="Lahiri S."/>
            <person name="Mastrian S.D."/>
            <person name="Miyashita H."/>
            <person name="Page L."/>
            <person name="Ramakrishna P."/>
            <person name="Satoh S."/>
            <person name="Sattley W.M."/>
            <person name="Shimada Y."/>
            <person name="Taylor H.L."/>
            <person name="Tomo T."/>
            <person name="Tsuchiya T."/>
            <person name="Wang Z.T."/>
            <person name="Raymond J."/>
            <person name="Mimuro M."/>
            <person name="Blankenship R.E."/>
            <person name="Touchman J.W."/>
        </authorList>
    </citation>
    <scope>NUCLEOTIDE SEQUENCE [LARGE SCALE GENOMIC DNA]</scope>
    <source>
        <strain evidence="11">MBIC 11017</strain>
    </source>
</reference>
<sequence length="90" mass="10160">MAGVTGERPFGEIITDFSFWKLHVINIPAIFISGWLFVSSGLAYDVFGTPHPNEYYSQSESQIQIVTDRYAGKQQIDDFRNLSPSLDTNN</sequence>
<evidence type="ECO:0000256" key="5">
    <source>
        <dbReference type="ARBA" id="ARBA00022982"/>
    </source>
</evidence>
<dbReference type="InterPro" id="IPR013082">
    <property type="entry name" value="PSII_cytb559_asu_lum"/>
</dbReference>